<dbReference type="InterPro" id="IPR055190">
    <property type="entry name" value="ATP-synt_VA_C"/>
</dbReference>
<comment type="catalytic activity">
    <reaction evidence="12 13">
        <text>ATP + H2O + 4 H(+)(in) = ADP + phosphate + 5 H(+)(out)</text>
        <dbReference type="Rhea" id="RHEA:57720"/>
        <dbReference type="ChEBI" id="CHEBI:15377"/>
        <dbReference type="ChEBI" id="CHEBI:15378"/>
        <dbReference type="ChEBI" id="CHEBI:30616"/>
        <dbReference type="ChEBI" id="CHEBI:43474"/>
        <dbReference type="ChEBI" id="CHEBI:456216"/>
        <dbReference type="EC" id="7.1.2.2"/>
    </reaction>
</comment>
<dbReference type="Pfam" id="PF22919">
    <property type="entry name" value="ATP-synt_VA_C"/>
    <property type="match status" value="1"/>
</dbReference>
<evidence type="ECO:0000256" key="8">
    <source>
        <dbReference type="ARBA" id="ARBA00023065"/>
    </source>
</evidence>
<comment type="similarity">
    <text evidence="2">Belongs to the ATPase alpha/beta chains family.</text>
</comment>
<evidence type="ECO:0000259" key="14">
    <source>
        <dbReference type="SMART" id="SM00382"/>
    </source>
</evidence>
<evidence type="ECO:0000256" key="2">
    <source>
        <dbReference type="ARBA" id="ARBA00008936"/>
    </source>
</evidence>
<dbReference type="InterPro" id="IPR024034">
    <property type="entry name" value="ATPase_F1/V1_b/a_C"/>
</dbReference>
<sequence length="519" mass="55385">MFKSGLARSFGRAAFARTTPVARAFQPIRSNALPALTARFASSDATLTGKVHQVIGAVVDVKFSGEKLPAIYNAITTTNNGQKLVLEVAQHLGENVVRTIAMDGTEGLSRGVIAEDTGAPITIPVGPATLGRIINVTGDPIDERGPVKATKFAPIHADPPAFVDQSTSAEILVTGIKVVDLLAPYARGGKIGLFGGAGVGKTVFIQELINNIAKAHGGYSVFCGVGERTREGNDLYHEMQETGVIQLEGESKVALVFGQMNEPPGARARVALTGLTIAEYFRDEEGQDVLLFIDNIFRFTQAGSEVSALLGRIPSAVGYQPTLAVDMGVMQERITTTQKGSITSVQAVYVPADDLTDPAPATTFAHLDATTVLSRGISELGIYPAVDPLDSKSRMLDPRIIGDEHYNTATRVQQMLQEYKSLQDIIAILGMDELSEADKLTVERARKLQRFLSQPFAVAQVFTGIEGTLVDLKDTIASFKAIIAGEGDDLPEAAFYMVGDINAARAKGEKILAELENKA</sequence>
<evidence type="ECO:0000256" key="4">
    <source>
        <dbReference type="ARBA" id="ARBA00022741"/>
    </source>
</evidence>
<dbReference type="SUPFAM" id="SSF50615">
    <property type="entry name" value="N-terminal domain of alpha and beta subunits of F1 ATP synthase"/>
    <property type="match status" value="1"/>
</dbReference>
<dbReference type="GO" id="GO:0045259">
    <property type="term" value="C:proton-transporting ATP synthase complex"/>
    <property type="evidence" value="ECO:0007669"/>
    <property type="project" value="UniProtKB-KW"/>
</dbReference>
<evidence type="ECO:0000256" key="6">
    <source>
        <dbReference type="ARBA" id="ARBA00022840"/>
    </source>
</evidence>
<organism evidence="15 16">
    <name type="scientific">Penicillium crustosum</name>
    <name type="common">Blue mold fungus</name>
    <dbReference type="NCBI Taxonomy" id="36656"/>
    <lineage>
        <taxon>Eukaryota</taxon>
        <taxon>Fungi</taxon>
        <taxon>Dikarya</taxon>
        <taxon>Ascomycota</taxon>
        <taxon>Pezizomycotina</taxon>
        <taxon>Eurotiomycetes</taxon>
        <taxon>Eurotiomycetidae</taxon>
        <taxon>Eurotiales</taxon>
        <taxon>Aspergillaceae</taxon>
        <taxon>Penicillium</taxon>
    </lineage>
</organism>
<dbReference type="GO" id="GO:0005524">
    <property type="term" value="F:ATP binding"/>
    <property type="evidence" value="ECO:0007669"/>
    <property type="project" value="UniProtKB-KW"/>
</dbReference>
<dbReference type="EC" id="7.1.2.2" evidence="13"/>
<dbReference type="Pfam" id="PF02874">
    <property type="entry name" value="ATP-synt_ab_N"/>
    <property type="match status" value="1"/>
</dbReference>
<dbReference type="PIRSF" id="PIRSF039072">
    <property type="entry name" value="ATPase_subunit_beta"/>
    <property type="match status" value="1"/>
</dbReference>
<comment type="subunit">
    <text evidence="13">F-type ATPases have 2 components, CF(1) - the catalytic core - and CF(0) - the membrane proton channel. CF(1) and CF(0) have multiple subunits.</text>
</comment>
<dbReference type="Gene3D" id="1.10.1140.10">
    <property type="entry name" value="Bovine Mitochondrial F1-atpase, Atp Synthase Beta Chain, Chain D, domain 3"/>
    <property type="match status" value="1"/>
</dbReference>
<evidence type="ECO:0000256" key="3">
    <source>
        <dbReference type="ARBA" id="ARBA00022448"/>
    </source>
</evidence>
<dbReference type="FunFam" id="1.10.1140.10:FF:000001">
    <property type="entry name" value="ATP synthase subunit beta"/>
    <property type="match status" value="1"/>
</dbReference>
<keyword evidence="10 13" id="KW-0139">CF(1)</keyword>
<dbReference type="GO" id="GO:0005743">
    <property type="term" value="C:mitochondrial inner membrane"/>
    <property type="evidence" value="ECO:0007669"/>
    <property type="project" value="UniProtKB-ARBA"/>
</dbReference>
<dbReference type="CDD" id="cd01133">
    <property type="entry name" value="F1-ATPase_beta_CD"/>
    <property type="match status" value="1"/>
</dbReference>
<dbReference type="HAMAP" id="MF_01347">
    <property type="entry name" value="ATP_synth_beta_bact"/>
    <property type="match status" value="1"/>
</dbReference>
<dbReference type="AlphaFoldDB" id="A0A9P5GKK3"/>
<evidence type="ECO:0000313" key="15">
    <source>
        <dbReference type="EMBL" id="KAF7524210.1"/>
    </source>
</evidence>
<evidence type="ECO:0000256" key="12">
    <source>
        <dbReference type="ARBA" id="ARBA00048383"/>
    </source>
</evidence>
<dbReference type="InterPro" id="IPR050053">
    <property type="entry name" value="ATPase_alpha/beta_chains"/>
</dbReference>
<comment type="subcellular location">
    <subcellularLocation>
        <location evidence="1">Membrane</location>
    </subcellularLocation>
</comment>
<dbReference type="EMBL" id="JAAOZQ010000038">
    <property type="protein sequence ID" value="KAF7524210.1"/>
    <property type="molecule type" value="Genomic_DNA"/>
</dbReference>
<dbReference type="SUPFAM" id="SSF52540">
    <property type="entry name" value="P-loop containing nucleoside triphosphate hydrolases"/>
    <property type="match status" value="1"/>
</dbReference>
<proteinExistence type="inferred from homology"/>
<keyword evidence="9" id="KW-0472">Membrane</keyword>
<accession>A0A9P5GKK3</accession>
<comment type="caution">
    <text evidence="15">The sequence shown here is derived from an EMBL/GenBank/DDBJ whole genome shotgun (WGS) entry which is preliminary data.</text>
</comment>
<dbReference type="InterPro" id="IPR000194">
    <property type="entry name" value="ATPase_F1/V1/A1_a/bsu_nucl-bd"/>
</dbReference>
<keyword evidence="11 13" id="KW-0066">ATP synthesis</keyword>
<keyword evidence="8" id="KW-0406">Ion transport</keyword>
<evidence type="ECO:0000313" key="16">
    <source>
        <dbReference type="Proteomes" id="UP000701341"/>
    </source>
</evidence>
<feature type="domain" description="AAA+ ATPase" evidence="14">
    <location>
        <begin position="187"/>
        <end position="370"/>
    </location>
</feature>
<gene>
    <name evidence="15" type="ORF">PCG10_005902</name>
</gene>
<comment type="function">
    <text evidence="13">Produces ATP from ADP in the presence of a proton gradient across the membrane.</text>
</comment>
<dbReference type="NCBIfam" id="TIGR01039">
    <property type="entry name" value="atpD"/>
    <property type="match status" value="1"/>
</dbReference>
<keyword evidence="7" id="KW-1278">Translocase</keyword>
<keyword evidence="6 13" id="KW-0067">ATP-binding</keyword>
<dbReference type="CDD" id="cd18110">
    <property type="entry name" value="ATP-synt_F1_beta_C"/>
    <property type="match status" value="1"/>
</dbReference>
<dbReference type="InterPro" id="IPR027417">
    <property type="entry name" value="P-loop_NTPase"/>
</dbReference>
<evidence type="ECO:0000256" key="7">
    <source>
        <dbReference type="ARBA" id="ARBA00022967"/>
    </source>
</evidence>
<keyword evidence="16" id="KW-1185">Reference proteome</keyword>
<dbReference type="SMART" id="SM00382">
    <property type="entry name" value="AAA"/>
    <property type="match status" value="1"/>
</dbReference>
<dbReference type="Pfam" id="PF00006">
    <property type="entry name" value="ATP-synt_ab"/>
    <property type="match status" value="1"/>
</dbReference>
<name>A0A9P5GKK3_PENCR</name>
<dbReference type="InterPro" id="IPR004100">
    <property type="entry name" value="ATPase_F1/V1/A1_a/bsu_N"/>
</dbReference>
<keyword evidence="5" id="KW-0375">Hydrogen ion transport</keyword>
<evidence type="ECO:0000256" key="9">
    <source>
        <dbReference type="ARBA" id="ARBA00023136"/>
    </source>
</evidence>
<evidence type="ECO:0000256" key="10">
    <source>
        <dbReference type="ARBA" id="ARBA00023196"/>
    </source>
</evidence>
<dbReference type="Gene3D" id="3.40.50.300">
    <property type="entry name" value="P-loop containing nucleotide triphosphate hydrolases"/>
    <property type="match status" value="1"/>
</dbReference>
<dbReference type="FunFam" id="2.40.10.170:FF:000005">
    <property type="entry name" value="ATP synthase subunit beta"/>
    <property type="match status" value="1"/>
</dbReference>
<dbReference type="InterPro" id="IPR036121">
    <property type="entry name" value="ATPase_F1/V1/A1_a/bsu_N_sf"/>
</dbReference>
<dbReference type="GO" id="GO:0046933">
    <property type="term" value="F:proton-transporting ATP synthase activity, rotational mechanism"/>
    <property type="evidence" value="ECO:0007669"/>
    <property type="project" value="InterPro"/>
</dbReference>
<dbReference type="InterPro" id="IPR020003">
    <property type="entry name" value="ATPase_a/bsu_AS"/>
</dbReference>
<dbReference type="PANTHER" id="PTHR15184:SF71">
    <property type="entry name" value="ATP SYNTHASE SUBUNIT BETA, MITOCHONDRIAL"/>
    <property type="match status" value="1"/>
</dbReference>
<evidence type="ECO:0000256" key="11">
    <source>
        <dbReference type="ARBA" id="ARBA00023310"/>
    </source>
</evidence>
<dbReference type="InterPro" id="IPR003593">
    <property type="entry name" value="AAA+_ATPase"/>
</dbReference>
<dbReference type="PANTHER" id="PTHR15184">
    <property type="entry name" value="ATP SYNTHASE"/>
    <property type="match status" value="1"/>
</dbReference>
<keyword evidence="3" id="KW-0813">Transport</keyword>
<dbReference type="InterPro" id="IPR005722">
    <property type="entry name" value="ATP_synth_F1_bsu"/>
</dbReference>
<evidence type="ECO:0000256" key="5">
    <source>
        <dbReference type="ARBA" id="ARBA00022781"/>
    </source>
</evidence>
<dbReference type="Gene3D" id="2.40.10.170">
    <property type="match status" value="1"/>
</dbReference>
<evidence type="ECO:0000256" key="13">
    <source>
        <dbReference type="RuleBase" id="RU003553"/>
    </source>
</evidence>
<reference evidence="15" key="1">
    <citation type="submission" date="2020-02" db="EMBL/GenBank/DDBJ databases">
        <authorList>
            <person name="Lichtner F.J."/>
        </authorList>
    </citation>
    <scope>NUCLEOTIDE SEQUENCE</scope>
    <source>
        <strain evidence="15">G10</strain>
    </source>
</reference>
<evidence type="ECO:0000256" key="1">
    <source>
        <dbReference type="ARBA" id="ARBA00004370"/>
    </source>
</evidence>
<dbReference type="FunFam" id="3.40.50.300:FF:000026">
    <property type="entry name" value="ATP synthase subunit beta"/>
    <property type="match status" value="1"/>
</dbReference>
<dbReference type="GO" id="GO:0042776">
    <property type="term" value="P:proton motive force-driven mitochondrial ATP synthesis"/>
    <property type="evidence" value="ECO:0007669"/>
    <property type="project" value="TreeGrafter"/>
</dbReference>
<dbReference type="SUPFAM" id="SSF47917">
    <property type="entry name" value="C-terminal domain of alpha and beta subunits of F1 ATP synthase"/>
    <property type="match status" value="1"/>
</dbReference>
<keyword evidence="4 13" id="KW-0547">Nucleotide-binding</keyword>
<dbReference type="CDD" id="cd18115">
    <property type="entry name" value="ATP-synt_F1_beta_N"/>
    <property type="match status" value="1"/>
</dbReference>
<protein>
    <recommendedName>
        <fullName evidence="13">ATP synthase subunit beta</fullName>
        <ecNumber evidence="13">7.1.2.2</ecNumber>
    </recommendedName>
</protein>
<dbReference type="Proteomes" id="UP000701341">
    <property type="component" value="Unassembled WGS sequence"/>
</dbReference>
<dbReference type="PROSITE" id="PS00152">
    <property type="entry name" value="ATPASE_ALPHA_BETA"/>
    <property type="match status" value="1"/>
</dbReference>